<name>A0A423K117_9PSED</name>
<dbReference type="AlphaFoldDB" id="A0A423K117"/>
<keyword evidence="1" id="KW-0732">Signal</keyword>
<evidence type="ECO:0000256" key="1">
    <source>
        <dbReference type="SAM" id="SignalP"/>
    </source>
</evidence>
<evidence type="ECO:0000313" key="3">
    <source>
        <dbReference type="Proteomes" id="UP000285349"/>
    </source>
</evidence>
<evidence type="ECO:0000313" key="2">
    <source>
        <dbReference type="EMBL" id="RON44282.1"/>
    </source>
</evidence>
<sequence length="87" mass="9308">METKSDNQGFPALPKLFSKIMLLSALVLPLASQAADDTYNCNLVGVPGTTTQTVQASSVDAAKNSFKSQLDSARQKYPNATLECVKQ</sequence>
<proteinExistence type="predicted"/>
<dbReference type="EMBL" id="MOBQ01000022">
    <property type="protein sequence ID" value="RON44282.1"/>
    <property type="molecule type" value="Genomic_DNA"/>
</dbReference>
<dbReference type="Proteomes" id="UP000285349">
    <property type="component" value="Unassembled WGS sequence"/>
</dbReference>
<feature type="chain" id="PRO_5018985581" evidence="1">
    <location>
        <begin position="35"/>
        <end position="87"/>
    </location>
</feature>
<protein>
    <submittedName>
        <fullName evidence="2">Uncharacterized protein</fullName>
    </submittedName>
</protein>
<feature type="signal peptide" evidence="1">
    <location>
        <begin position="1"/>
        <end position="34"/>
    </location>
</feature>
<gene>
    <name evidence="2" type="ORF">BK666_18165</name>
</gene>
<reference evidence="2 3" key="1">
    <citation type="submission" date="2016-10" db="EMBL/GenBank/DDBJ databases">
        <title>Comparative genome analysis of multiple Pseudomonas spp. focuses on biocontrol and plant growth promoting traits.</title>
        <authorList>
            <person name="Tao X.-Y."/>
            <person name="Taylor C.G."/>
        </authorList>
    </citation>
    <scope>NUCLEOTIDE SEQUENCE [LARGE SCALE GENOMIC DNA]</scope>
    <source>
        <strain evidence="2 3">37A10</strain>
    </source>
</reference>
<comment type="caution">
    <text evidence="2">The sequence shown here is derived from an EMBL/GenBank/DDBJ whole genome shotgun (WGS) entry which is preliminary data.</text>
</comment>
<organism evidence="2 3">
    <name type="scientific">Pseudomonas frederiksbergensis</name>
    <dbReference type="NCBI Taxonomy" id="104087"/>
    <lineage>
        <taxon>Bacteria</taxon>
        <taxon>Pseudomonadati</taxon>
        <taxon>Pseudomonadota</taxon>
        <taxon>Gammaproteobacteria</taxon>
        <taxon>Pseudomonadales</taxon>
        <taxon>Pseudomonadaceae</taxon>
        <taxon>Pseudomonas</taxon>
    </lineage>
</organism>
<accession>A0A423K117</accession>